<name>A0A167FXQ8_CALVF</name>
<accession>A0A167FXQ8</accession>
<dbReference type="AlphaFoldDB" id="A0A167FXQ8"/>
<evidence type="ECO:0000313" key="2">
    <source>
        <dbReference type="EMBL" id="KZO89958.1"/>
    </source>
</evidence>
<sequence length="250" mass="26346">MKITLFALLLFLDGLATAHAWNAAGWGLPVKETNAERLANGLNPLPPRRLYSPTRVGPPLARRSVTPVTNTIAATAVGSGSPMCWLASSSVCQPTQDLGVPFTASVGAGSSTAQDLDINSGQFTGYNLIAETATNPTQGLGTRAVDEYLARSYTGAETFPNLIIGIAVDLHTNPGDEPVYDNTHEFWYESAIWTVDSMGGITATWINPDNSSVPLFLYVLSAGGIMYTYATGNSAVLGQNGVTKVTLAFG</sequence>
<dbReference type="EMBL" id="KV417357">
    <property type="protein sequence ID" value="KZO89958.1"/>
    <property type="molecule type" value="Genomic_DNA"/>
</dbReference>
<evidence type="ECO:0000256" key="1">
    <source>
        <dbReference type="SAM" id="SignalP"/>
    </source>
</evidence>
<dbReference type="STRING" id="1330018.A0A167FXQ8"/>
<proteinExistence type="predicted"/>
<reference evidence="2 3" key="1">
    <citation type="journal article" date="2016" name="Mol. Biol. Evol.">
        <title>Comparative Genomics of Early-Diverging Mushroom-Forming Fungi Provides Insights into the Origins of Lignocellulose Decay Capabilities.</title>
        <authorList>
            <person name="Nagy L.G."/>
            <person name="Riley R."/>
            <person name="Tritt A."/>
            <person name="Adam C."/>
            <person name="Daum C."/>
            <person name="Floudas D."/>
            <person name="Sun H."/>
            <person name="Yadav J.S."/>
            <person name="Pangilinan J."/>
            <person name="Larsson K.H."/>
            <person name="Matsuura K."/>
            <person name="Barry K."/>
            <person name="Labutti K."/>
            <person name="Kuo R."/>
            <person name="Ohm R.A."/>
            <person name="Bhattacharya S.S."/>
            <person name="Shirouzu T."/>
            <person name="Yoshinaga Y."/>
            <person name="Martin F.M."/>
            <person name="Grigoriev I.V."/>
            <person name="Hibbett D.S."/>
        </authorList>
    </citation>
    <scope>NUCLEOTIDE SEQUENCE [LARGE SCALE GENOMIC DNA]</scope>
    <source>
        <strain evidence="2 3">TUFC12733</strain>
    </source>
</reference>
<feature type="signal peptide" evidence="1">
    <location>
        <begin position="1"/>
        <end position="20"/>
    </location>
</feature>
<gene>
    <name evidence="2" type="ORF">CALVIDRAFT_603276</name>
</gene>
<dbReference type="Proteomes" id="UP000076738">
    <property type="component" value="Unassembled WGS sequence"/>
</dbReference>
<keyword evidence="1" id="KW-0732">Signal</keyword>
<dbReference type="OrthoDB" id="4584900at2759"/>
<protein>
    <submittedName>
        <fullName evidence="2">Uncharacterized protein</fullName>
    </submittedName>
</protein>
<evidence type="ECO:0000313" key="3">
    <source>
        <dbReference type="Proteomes" id="UP000076738"/>
    </source>
</evidence>
<feature type="chain" id="PRO_5007886531" evidence="1">
    <location>
        <begin position="21"/>
        <end position="250"/>
    </location>
</feature>
<organism evidence="2 3">
    <name type="scientific">Calocera viscosa (strain TUFC12733)</name>
    <dbReference type="NCBI Taxonomy" id="1330018"/>
    <lineage>
        <taxon>Eukaryota</taxon>
        <taxon>Fungi</taxon>
        <taxon>Dikarya</taxon>
        <taxon>Basidiomycota</taxon>
        <taxon>Agaricomycotina</taxon>
        <taxon>Dacrymycetes</taxon>
        <taxon>Dacrymycetales</taxon>
        <taxon>Dacrymycetaceae</taxon>
        <taxon>Calocera</taxon>
    </lineage>
</organism>
<keyword evidence="3" id="KW-1185">Reference proteome</keyword>